<sequence length="428" mass="47437">MAERIYIADKETLDKTHANTTAILASLEDPDGKHKNAVRYGIKISKTESNPKNRVTYLYDAEGMTPAAMDYTNGVFNYGSWEGVGFAAPDKNYPCMVKYDGTEAYKLNPNDYSKKADGSTSEVSDLNFGGNAMAAFVGGWLCQYETATDEYIIWSNVRWDDSYNAEHRTDANGVERPGFYRRIYIPTLYNNVARSISGQLSMYSKNATQERTYIKANGDNWEHTSWSEYNYIISLLKIMAKTDDLKTAYGKGNMNGYVNDAAQHYGVLQAGTLDTQGQFFGYTATNKQVKVFHTEAIWGDQWERLVGLICKNGKLLVSMHGPYNFTGEGYHEIYDYVEKTGITAATGGWARDSICTEYGRITVTWNGASNTYLTAYFYINPTITAVALVGGHASHGARCGFYVYLSVSAGNAGWSIAPGLSSKMPLAA</sequence>
<name>A0ABQ0BVK1_9FIRM</name>
<comment type="caution">
    <text evidence="1">The sequence shown here is derived from an EMBL/GenBank/DDBJ whole genome shotgun (WGS) entry which is preliminary data.</text>
</comment>
<evidence type="ECO:0000313" key="1">
    <source>
        <dbReference type="EMBL" id="GAA6500422.1"/>
    </source>
</evidence>
<accession>A0ABQ0BVK1</accession>
<dbReference type="RefSeq" id="WP_390424258.1">
    <property type="nucleotide sequence ID" value="NZ_BAABZQ010000001.1"/>
</dbReference>
<keyword evidence="2" id="KW-1185">Reference proteome</keyword>
<gene>
    <name evidence="1" type="ORF">K340107D12_32380</name>
</gene>
<protein>
    <submittedName>
        <fullName evidence="1">Uncharacterized protein</fullName>
    </submittedName>
</protein>
<dbReference type="Proteomes" id="UP001600941">
    <property type="component" value="Unassembled WGS sequence"/>
</dbReference>
<dbReference type="EMBL" id="BAABZQ010000001">
    <property type="protein sequence ID" value="GAA6500422.1"/>
    <property type="molecule type" value="Genomic_DNA"/>
</dbReference>
<organism evidence="1 2">
    <name type="scientific">Blautia parvula</name>
    <dbReference type="NCBI Taxonomy" id="2877527"/>
    <lineage>
        <taxon>Bacteria</taxon>
        <taxon>Bacillati</taxon>
        <taxon>Bacillota</taxon>
        <taxon>Clostridia</taxon>
        <taxon>Lachnospirales</taxon>
        <taxon>Lachnospiraceae</taxon>
        <taxon>Blautia</taxon>
    </lineage>
</organism>
<proteinExistence type="predicted"/>
<reference evidence="1 2" key="1">
    <citation type="submission" date="2024-04" db="EMBL/GenBank/DDBJ databases">
        <title>Defined microbial consortia suppress multidrug-resistant proinflammatory Enterobacteriaceae via ecological control.</title>
        <authorList>
            <person name="Furuichi M."/>
            <person name="Kawaguchi T."/>
            <person name="Pust M."/>
            <person name="Yasuma K."/>
            <person name="Plichta D."/>
            <person name="Hasegawa N."/>
            <person name="Ohya T."/>
            <person name="Bhattarai S."/>
            <person name="Sasajima S."/>
            <person name="Aoto Y."/>
            <person name="Tuganbaev T."/>
            <person name="Yaginuma M."/>
            <person name="Ueda M."/>
            <person name="Okahashi N."/>
            <person name="Amafuji K."/>
            <person name="Kiridooshi Y."/>
            <person name="Sugita K."/>
            <person name="Strazar M."/>
            <person name="Skelly A."/>
            <person name="Suda W."/>
            <person name="Hattori M."/>
            <person name="Nakamoto N."/>
            <person name="Caballero S."/>
            <person name="Norman J."/>
            <person name="Olle B."/>
            <person name="Tanoue T."/>
            <person name="Arita M."/>
            <person name="Bucci V."/>
            <person name="Atarashi K."/>
            <person name="Xavier R."/>
            <person name="Honda K."/>
        </authorList>
    </citation>
    <scope>NUCLEOTIDE SEQUENCE [LARGE SCALE GENOMIC DNA]</scope>
    <source>
        <strain evidence="2">k34-0107-D12</strain>
    </source>
</reference>
<evidence type="ECO:0000313" key="2">
    <source>
        <dbReference type="Proteomes" id="UP001600941"/>
    </source>
</evidence>